<organism evidence="1 2">
    <name type="scientific">Polarella glacialis</name>
    <name type="common">Dinoflagellate</name>
    <dbReference type="NCBI Taxonomy" id="89957"/>
    <lineage>
        <taxon>Eukaryota</taxon>
        <taxon>Sar</taxon>
        <taxon>Alveolata</taxon>
        <taxon>Dinophyceae</taxon>
        <taxon>Suessiales</taxon>
        <taxon>Suessiaceae</taxon>
        <taxon>Polarella</taxon>
    </lineage>
</organism>
<gene>
    <name evidence="1" type="ORF">PGLA1383_LOCUS10627</name>
</gene>
<evidence type="ECO:0000313" key="1">
    <source>
        <dbReference type="EMBL" id="CAE8591967.1"/>
    </source>
</evidence>
<dbReference type="AlphaFoldDB" id="A0A813DZW7"/>
<keyword evidence="2" id="KW-1185">Reference proteome</keyword>
<proteinExistence type="predicted"/>
<comment type="caution">
    <text evidence="1">The sequence shown here is derived from an EMBL/GenBank/DDBJ whole genome shotgun (WGS) entry which is preliminary data.</text>
</comment>
<accession>A0A813DZW7</accession>
<reference evidence="1" key="1">
    <citation type="submission" date="2021-02" db="EMBL/GenBank/DDBJ databases">
        <authorList>
            <person name="Dougan E. K."/>
            <person name="Rhodes N."/>
            <person name="Thang M."/>
            <person name="Chan C."/>
        </authorList>
    </citation>
    <scope>NUCLEOTIDE SEQUENCE</scope>
</reference>
<evidence type="ECO:0000313" key="2">
    <source>
        <dbReference type="Proteomes" id="UP000654075"/>
    </source>
</evidence>
<protein>
    <submittedName>
        <fullName evidence="1">Uncharacterized protein</fullName>
    </submittedName>
</protein>
<name>A0A813DZW7_POLGL</name>
<sequence>MVARDSATWEVSILSSGGAGLRLQATPARLGQSNLLRRERGGRELRRLDGDLECTFSTYRKFLVPLFGDKYHIRCTLKASRVSEGCVMMIRQEKFEVGRGPSG</sequence>
<dbReference type="EMBL" id="CAJNNV010005366">
    <property type="protein sequence ID" value="CAE8591967.1"/>
    <property type="molecule type" value="Genomic_DNA"/>
</dbReference>
<dbReference type="Proteomes" id="UP000654075">
    <property type="component" value="Unassembled WGS sequence"/>
</dbReference>